<sequence length="208" mass="22351">MMSFWIVLTTSTRLCPYSGIPEPRHPRTRVPGILGSRILAKVACGNCGQPQAHILMRRRPVDVFRVKRVDIRLEERRGQAVQESGRRSSVALCSCSASWVASGLRTLGNVGVASIGVGGRLLLDGSMGGSSYFGSFSLSLSPPPPPPPPPLFLPLPEVPHSPEPPPESEPAPAWLQPQLCVGPRNPGALRVQAPRTRLLPLLPLLVSN</sequence>
<dbReference type="EMBL" id="JBBPEH010000002">
    <property type="protein sequence ID" value="KAK7542221.1"/>
    <property type="molecule type" value="Genomic_DNA"/>
</dbReference>
<proteinExistence type="predicted"/>
<feature type="compositionally biased region" description="Pro residues" evidence="1">
    <location>
        <begin position="141"/>
        <end position="169"/>
    </location>
</feature>
<name>A0ABR1M6U4_9PEZI</name>
<evidence type="ECO:0000256" key="1">
    <source>
        <dbReference type="SAM" id="MobiDB-lite"/>
    </source>
</evidence>
<keyword evidence="3" id="KW-1185">Reference proteome</keyword>
<evidence type="ECO:0000313" key="2">
    <source>
        <dbReference type="EMBL" id="KAK7542221.1"/>
    </source>
</evidence>
<reference evidence="2 3" key="1">
    <citation type="submission" date="2024-04" db="EMBL/GenBank/DDBJ databases">
        <title>Phyllosticta paracitricarpa is synonymous to the EU quarantine fungus P. citricarpa based on phylogenomic analyses.</title>
        <authorList>
            <consortium name="Lawrence Berkeley National Laboratory"/>
            <person name="Van ingen-buijs V.A."/>
            <person name="Van westerhoven A.C."/>
            <person name="Haridas S."/>
            <person name="Skiadas P."/>
            <person name="Martin F."/>
            <person name="Groenewald J.Z."/>
            <person name="Crous P.W."/>
            <person name="Seidl M.F."/>
        </authorList>
    </citation>
    <scope>NUCLEOTIDE SEQUENCE [LARGE SCALE GENOMIC DNA]</scope>
    <source>
        <strain evidence="2 3">CPC 17464</strain>
    </source>
</reference>
<organism evidence="2 3">
    <name type="scientific">Phyllosticta citribraziliensis</name>
    <dbReference type="NCBI Taxonomy" id="989973"/>
    <lineage>
        <taxon>Eukaryota</taxon>
        <taxon>Fungi</taxon>
        <taxon>Dikarya</taxon>
        <taxon>Ascomycota</taxon>
        <taxon>Pezizomycotina</taxon>
        <taxon>Dothideomycetes</taxon>
        <taxon>Dothideomycetes incertae sedis</taxon>
        <taxon>Botryosphaeriales</taxon>
        <taxon>Phyllostictaceae</taxon>
        <taxon>Phyllosticta</taxon>
    </lineage>
</organism>
<dbReference type="GeneID" id="92027362"/>
<gene>
    <name evidence="2" type="ORF">J3D65DRAFT_206524</name>
</gene>
<protein>
    <submittedName>
        <fullName evidence="2">Uncharacterized protein</fullName>
    </submittedName>
</protein>
<dbReference type="RefSeq" id="XP_066658514.1">
    <property type="nucleotide sequence ID" value="XM_066794456.1"/>
</dbReference>
<dbReference type="Proteomes" id="UP001360953">
    <property type="component" value="Unassembled WGS sequence"/>
</dbReference>
<accession>A0ABR1M6U4</accession>
<evidence type="ECO:0000313" key="3">
    <source>
        <dbReference type="Proteomes" id="UP001360953"/>
    </source>
</evidence>
<feature type="region of interest" description="Disordered" evidence="1">
    <location>
        <begin position="138"/>
        <end position="177"/>
    </location>
</feature>
<comment type="caution">
    <text evidence="2">The sequence shown here is derived from an EMBL/GenBank/DDBJ whole genome shotgun (WGS) entry which is preliminary data.</text>
</comment>